<reference evidence="6 7" key="1">
    <citation type="submission" date="2022-11" db="EMBL/GenBank/DDBJ databases">
        <title>Haliovirga abyssi gen. nov., sp. nov., a mesophilic fermentative bacterium isolated from the Iheya North hydrothermal field and the proposal of Haliovirgaceae fam. nov.</title>
        <authorList>
            <person name="Miyazaki U."/>
            <person name="Tame A."/>
            <person name="Miyazaki J."/>
            <person name="Takai K."/>
            <person name="Sawayama S."/>
            <person name="Kitajima M."/>
            <person name="Okamoto A."/>
            <person name="Nakagawa S."/>
        </authorList>
    </citation>
    <scope>NUCLEOTIDE SEQUENCE [LARGE SCALE GENOMIC DNA]</scope>
    <source>
        <strain evidence="6 7">IC12</strain>
    </source>
</reference>
<comment type="subcellular location">
    <subcellularLocation>
        <location evidence="1">Membrane</location>
        <topology evidence="1">Multi-pass membrane protein</topology>
    </subcellularLocation>
</comment>
<keyword evidence="7" id="KW-1185">Reference proteome</keyword>
<name>A0AAU9DLB4_9FUSO</name>
<dbReference type="InterPro" id="IPR001694">
    <property type="entry name" value="NADH_UbQ_OxRdtase_su1/FPO"/>
</dbReference>
<evidence type="ECO:0000313" key="6">
    <source>
        <dbReference type="EMBL" id="BDU50727.1"/>
    </source>
</evidence>
<dbReference type="Pfam" id="PF00146">
    <property type="entry name" value="NADHdh"/>
    <property type="match status" value="1"/>
</dbReference>
<evidence type="ECO:0000256" key="2">
    <source>
        <dbReference type="ARBA" id="ARBA00022692"/>
    </source>
</evidence>
<evidence type="ECO:0000256" key="1">
    <source>
        <dbReference type="ARBA" id="ARBA00004141"/>
    </source>
</evidence>
<evidence type="ECO:0000256" key="5">
    <source>
        <dbReference type="SAM" id="Phobius"/>
    </source>
</evidence>
<feature type="transmembrane region" description="Helical" evidence="5">
    <location>
        <begin position="138"/>
        <end position="162"/>
    </location>
</feature>
<dbReference type="InterPro" id="IPR052561">
    <property type="entry name" value="ComplexI_Subunit1"/>
</dbReference>
<feature type="transmembrane region" description="Helical" evidence="5">
    <location>
        <begin position="168"/>
        <end position="190"/>
    </location>
</feature>
<proteinExistence type="predicted"/>
<keyword evidence="2 5" id="KW-0812">Transmembrane</keyword>
<feature type="transmembrane region" description="Helical" evidence="5">
    <location>
        <begin position="96"/>
        <end position="117"/>
    </location>
</feature>
<keyword evidence="3 5" id="KW-1133">Transmembrane helix</keyword>
<evidence type="ECO:0000256" key="4">
    <source>
        <dbReference type="ARBA" id="ARBA00023136"/>
    </source>
</evidence>
<accession>A0AAU9DLB4</accession>
<organism evidence="6 7">
    <name type="scientific">Haliovirga abyssi</name>
    <dbReference type="NCBI Taxonomy" id="2996794"/>
    <lineage>
        <taxon>Bacteria</taxon>
        <taxon>Fusobacteriati</taxon>
        <taxon>Fusobacteriota</taxon>
        <taxon>Fusobacteriia</taxon>
        <taxon>Fusobacteriales</taxon>
        <taxon>Haliovirgaceae</taxon>
        <taxon>Haliovirga</taxon>
    </lineage>
</organism>
<dbReference type="GO" id="GO:0005886">
    <property type="term" value="C:plasma membrane"/>
    <property type="evidence" value="ECO:0007669"/>
    <property type="project" value="TreeGrafter"/>
</dbReference>
<dbReference type="PANTHER" id="PTHR43359">
    <property type="entry name" value="FORMATE HYDROGENLYASE SUBUNIT 4"/>
    <property type="match status" value="1"/>
</dbReference>
<protein>
    <submittedName>
        <fullName evidence="6">NADH dehydrogenase</fullName>
    </submittedName>
</protein>
<keyword evidence="4 5" id="KW-0472">Membrane</keyword>
<feature type="transmembrane region" description="Helical" evidence="5">
    <location>
        <begin position="229"/>
        <end position="248"/>
    </location>
</feature>
<gene>
    <name evidence="6" type="ORF">HLVA_12960</name>
</gene>
<feature type="transmembrane region" description="Helical" evidence="5">
    <location>
        <begin position="62"/>
        <end position="90"/>
    </location>
</feature>
<evidence type="ECO:0000313" key="7">
    <source>
        <dbReference type="Proteomes" id="UP001321582"/>
    </source>
</evidence>
<sequence>MNYMGFIIGFGLLLFAFAWQVSLDGIQRKITARIHKRFGPPWYQTFLDIFKAMSKEPISHGWIYDFGVMMALGGTMATLIFMPVAGIISFDNMDNFFVITYLLAIGSLGMAMSAVGSGNPWASIGVMRALTQMVGYELPFIITVMTIIFGFKTSSISTIAHLQQGGFLYWNMFRFPLGGIVAFVSLMGMLGKKPFDTPIAPAEIASGPLVEYGGKHLAMLILQHEFSTFIEVSLFVNLFLGGGPTIIAFLTKYFLVYTLTTMIATAVGRFKIDDLIKFYYKVPLAMAVVQALVVVFTGLGVTIWF</sequence>
<feature type="transmembrane region" description="Helical" evidence="5">
    <location>
        <begin position="6"/>
        <end position="26"/>
    </location>
</feature>
<feature type="transmembrane region" description="Helical" evidence="5">
    <location>
        <begin position="284"/>
        <end position="304"/>
    </location>
</feature>
<dbReference type="Proteomes" id="UP001321582">
    <property type="component" value="Chromosome"/>
</dbReference>
<dbReference type="RefSeq" id="WP_307903584.1">
    <property type="nucleotide sequence ID" value="NZ_AP027059.1"/>
</dbReference>
<dbReference type="PANTHER" id="PTHR43359:SF1">
    <property type="entry name" value="FORMATE HYDROGENLYASE SUBUNIT 4-RELATED"/>
    <property type="match status" value="1"/>
</dbReference>
<dbReference type="AlphaFoldDB" id="A0AAU9DLB4"/>
<evidence type="ECO:0000256" key="3">
    <source>
        <dbReference type="ARBA" id="ARBA00022989"/>
    </source>
</evidence>
<dbReference type="KEGG" id="haby:HLVA_12960"/>
<dbReference type="EMBL" id="AP027059">
    <property type="protein sequence ID" value="BDU50727.1"/>
    <property type="molecule type" value="Genomic_DNA"/>
</dbReference>